<proteinExistence type="predicted"/>
<protein>
    <submittedName>
        <fullName evidence="1">Phage protein</fullName>
    </submittedName>
</protein>
<sequence length="112" mass="12426">MAVEDRLRTRLSRVPGVTADDIAAWTAEAVKESGLNPEEHENAVLFCALGIAYETIASEAARFFSFGDGEETIDKTNIFANYSQLAKDAKKDFRKQLRLLTNQSFAPRADGR</sequence>
<dbReference type="AlphaFoldDB" id="A0A7Z1B1T7"/>
<comment type="caution">
    <text evidence="1">The sequence shown here is derived from an EMBL/GenBank/DDBJ whole genome shotgun (WGS) entry which is preliminary data.</text>
</comment>
<evidence type="ECO:0000313" key="1">
    <source>
        <dbReference type="EMBL" id="OLF86341.1"/>
    </source>
</evidence>
<gene>
    <name evidence="1" type="ORF">B4121_4532</name>
</gene>
<dbReference type="EMBL" id="LKPO01000029">
    <property type="protein sequence ID" value="OLF86341.1"/>
    <property type="molecule type" value="Genomic_DNA"/>
</dbReference>
<dbReference type="Proteomes" id="UP000185604">
    <property type="component" value="Unassembled WGS sequence"/>
</dbReference>
<name>A0A7Z1B1T7_9BACI</name>
<accession>A0A7Z1B1T7</accession>
<reference evidence="1 2" key="1">
    <citation type="journal article" date="2016" name="Front. Microbiol.">
        <title>High-Level Heat Resistance of Spores of Bacillus amyloliquefaciens and Bacillus licheniformis Results from the Presence of a spoVA Operon in a Tn1546 Transposon.</title>
        <authorList>
            <person name="Berendsen E.M."/>
            <person name="Koning R.A."/>
            <person name="Boekhorst J."/>
            <person name="de Jong A."/>
            <person name="Kuipers O.P."/>
            <person name="Wells-Bennik M.H."/>
        </authorList>
    </citation>
    <scope>NUCLEOTIDE SEQUENCE [LARGE SCALE GENOMIC DNA]</scope>
    <source>
        <strain evidence="1 2">B4121</strain>
    </source>
</reference>
<evidence type="ECO:0000313" key="2">
    <source>
        <dbReference type="Proteomes" id="UP000185604"/>
    </source>
</evidence>
<dbReference type="GeneID" id="92852129"/>
<dbReference type="RefSeq" id="WP_006636952.1">
    <property type="nucleotide sequence ID" value="NZ_LKPO01000029.1"/>
</dbReference>
<organism evidence="1 2">
    <name type="scientific">Bacillus paralicheniformis</name>
    <dbReference type="NCBI Taxonomy" id="1648923"/>
    <lineage>
        <taxon>Bacteria</taxon>
        <taxon>Bacillati</taxon>
        <taxon>Bacillota</taxon>
        <taxon>Bacilli</taxon>
        <taxon>Bacillales</taxon>
        <taxon>Bacillaceae</taxon>
        <taxon>Bacillus</taxon>
    </lineage>
</organism>